<reference evidence="2" key="1">
    <citation type="journal article" date="2019" name="Sci. Rep.">
        <title>Draft genome of Tanacetum cinerariifolium, the natural source of mosquito coil.</title>
        <authorList>
            <person name="Yamashiro T."/>
            <person name="Shiraishi A."/>
            <person name="Satake H."/>
            <person name="Nakayama K."/>
        </authorList>
    </citation>
    <scope>NUCLEOTIDE SEQUENCE</scope>
</reference>
<name>A0A699KWL8_TANCI</name>
<sequence length="331" mass="35607">MFRVVAIERGFLSQKRSGVGRGVKEKNVNGNKTNTFSGIGVSIKSDNTINEDTPVGVTSAVQECVTPSVEKEKQSSLEDTTGLGSFPPLPTHECVTPSVEKEKQSSLEDTTGLGSFPPLPTHVITSAGNAPGKSSYANAAGKPNGKKLNIRTLFTPGVTYPIVANYVRNTLVKSSLVCSMFSVSINLFSFQFSSMDGLHAKLKNGPWFIQNNPLILMKCHPDENLLKEDVSTILVWVKLYGIPVTAFSDNSLSVSEKKTLKKPSQPSRGISVGSKIGFHTQKDYKLIKKLTASSSGNKKKGGEPTIAVSNSNPFKVLNLVDNDVEIDTNAT</sequence>
<feature type="region of interest" description="Disordered" evidence="1">
    <location>
        <begin position="69"/>
        <end position="89"/>
    </location>
</feature>
<evidence type="ECO:0000256" key="1">
    <source>
        <dbReference type="SAM" id="MobiDB-lite"/>
    </source>
</evidence>
<proteinExistence type="predicted"/>
<accession>A0A699KWL8</accession>
<dbReference type="EMBL" id="BKCJ010563183">
    <property type="protein sequence ID" value="GFB15115.1"/>
    <property type="molecule type" value="Genomic_DNA"/>
</dbReference>
<evidence type="ECO:0000313" key="2">
    <source>
        <dbReference type="EMBL" id="GFB15115.1"/>
    </source>
</evidence>
<organism evidence="2">
    <name type="scientific">Tanacetum cinerariifolium</name>
    <name type="common">Dalmatian daisy</name>
    <name type="synonym">Chrysanthemum cinerariifolium</name>
    <dbReference type="NCBI Taxonomy" id="118510"/>
    <lineage>
        <taxon>Eukaryota</taxon>
        <taxon>Viridiplantae</taxon>
        <taxon>Streptophyta</taxon>
        <taxon>Embryophyta</taxon>
        <taxon>Tracheophyta</taxon>
        <taxon>Spermatophyta</taxon>
        <taxon>Magnoliopsida</taxon>
        <taxon>eudicotyledons</taxon>
        <taxon>Gunneridae</taxon>
        <taxon>Pentapetalae</taxon>
        <taxon>asterids</taxon>
        <taxon>campanulids</taxon>
        <taxon>Asterales</taxon>
        <taxon>Asteraceae</taxon>
        <taxon>Asteroideae</taxon>
        <taxon>Anthemideae</taxon>
        <taxon>Anthemidinae</taxon>
        <taxon>Tanacetum</taxon>
    </lineage>
</organism>
<dbReference type="InterPro" id="IPR040256">
    <property type="entry name" value="At4g02000-like"/>
</dbReference>
<protein>
    <submittedName>
        <fullName evidence="2">Uncharacterized protein</fullName>
    </submittedName>
</protein>
<gene>
    <name evidence="2" type="ORF">Tci_687086</name>
</gene>
<comment type="caution">
    <text evidence="2">The sequence shown here is derived from an EMBL/GenBank/DDBJ whole genome shotgun (WGS) entry which is preliminary data.</text>
</comment>
<dbReference type="PANTHER" id="PTHR31286">
    <property type="entry name" value="GLYCINE-RICH CELL WALL STRUCTURAL PROTEIN 1.8-LIKE"/>
    <property type="match status" value="1"/>
</dbReference>
<dbReference type="PANTHER" id="PTHR31286:SF99">
    <property type="entry name" value="DUF4283 DOMAIN-CONTAINING PROTEIN"/>
    <property type="match status" value="1"/>
</dbReference>
<dbReference type="AlphaFoldDB" id="A0A699KWL8"/>